<sequence>MGHGFDSLSPFCSGLIQACASWFLERGIKREAGFTEQRLPSAPCSGRITGLIHSEPPWLNELTQLYHHFFPPLYLSVVLLP</sequence>
<protein>
    <submittedName>
        <fullName evidence="1">Uncharacterized protein</fullName>
    </submittedName>
</protein>
<keyword evidence="2" id="KW-1185">Reference proteome</keyword>
<dbReference type="AntiFam" id="ANF00038">
    <property type="entry name" value="Overlaps SRP RNA, same strand"/>
</dbReference>
<gene>
    <name evidence="1" type="ORF">ES332_A03G032000v1</name>
</gene>
<proteinExistence type="predicted"/>
<name>A0A5D2R1L2_GOSTO</name>
<evidence type="ECO:0000313" key="2">
    <source>
        <dbReference type="Proteomes" id="UP000322667"/>
    </source>
</evidence>
<dbReference type="AlphaFoldDB" id="A0A5D2R1L2"/>
<reference evidence="1 2" key="1">
    <citation type="submission" date="2019-07" db="EMBL/GenBank/DDBJ databases">
        <title>WGS assembly of Gossypium tomentosum.</title>
        <authorList>
            <person name="Chen Z.J."/>
            <person name="Sreedasyam A."/>
            <person name="Ando A."/>
            <person name="Song Q."/>
            <person name="De L."/>
            <person name="Hulse-Kemp A."/>
            <person name="Ding M."/>
            <person name="Ye W."/>
            <person name="Kirkbride R."/>
            <person name="Jenkins J."/>
            <person name="Plott C."/>
            <person name="Lovell J."/>
            <person name="Lin Y.-M."/>
            <person name="Vaughn R."/>
            <person name="Liu B."/>
            <person name="Li W."/>
            <person name="Simpson S."/>
            <person name="Scheffler B."/>
            <person name="Saski C."/>
            <person name="Grover C."/>
            <person name="Hu G."/>
            <person name="Conover J."/>
            <person name="Carlson J."/>
            <person name="Shu S."/>
            <person name="Boston L."/>
            <person name="Williams M."/>
            <person name="Peterson D."/>
            <person name="Mcgee K."/>
            <person name="Jones D."/>
            <person name="Wendel J."/>
            <person name="Stelly D."/>
            <person name="Grimwood J."/>
            <person name="Schmutz J."/>
        </authorList>
    </citation>
    <scope>NUCLEOTIDE SEQUENCE [LARGE SCALE GENOMIC DNA]</scope>
    <source>
        <strain evidence="1">7179.01</strain>
    </source>
</reference>
<dbReference type="EMBL" id="CM017612">
    <property type="protein sequence ID" value="TYI34761.1"/>
    <property type="molecule type" value="Genomic_DNA"/>
</dbReference>
<organism evidence="1 2">
    <name type="scientific">Gossypium tomentosum</name>
    <name type="common">Hawaiian cotton</name>
    <name type="synonym">Gossypium sandvicense</name>
    <dbReference type="NCBI Taxonomy" id="34277"/>
    <lineage>
        <taxon>Eukaryota</taxon>
        <taxon>Viridiplantae</taxon>
        <taxon>Streptophyta</taxon>
        <taxon>Embryophyta</taxon>
        <taxon>Tracheophyta</taxon>
        <taxon>Spermatophyta</taxon>
        <taxon>Magnoliopsida</taxon>
        <taxon>eudicotyledons</taxon>
        <taxon>Gunneridae</taxon>
        <taxon>Pentapetalae</taxon>
        <taxon>rosids</taxon>
        <taxon>malvids</taxon>
        <taxon>Malvales</taxon>
        <taxon>Malvaceae</taxon>
        <taxon>Malvoideae</taxon>
        <taxon>Gossypium</taxon>
    </lineage>
</organism>
<evidence type="ECO:0000313" key="1">
    <source>
        <dbReference type="EMBL" id="TYI34761.1"/>
    </source>
</evidence>
<accession>A0A5D2R1L2</accession>
<dbReference type="Proteomes" id="UP000322667">
    <property type="component" value="Chromosome A03"/>
</dbReference>